<sequence>MRIAMLVIRLRWSLTWAYLRKSSWQTIGFIVGIVVALACIVGVGRGAWEIGSLVSEHSDVNGVSSLLIMNTVMVVGGTFAFLMTIILQLMLFGQGSTLSADRFEIFGIRDRDLQFGLTLSGLCGVPGITSLAVAFLISLIYRSFGLPTVVVSLIAAPCAVITIVSLSRLIMSAASTLLQSKRSQSMLYIAIILIFILVANTPNIVINSFGIQKLQLGWFTGFSNVLGWTPFGAAFQLPFDALTGNWLMALVRVLILFLTWCLCFMASMWLMRRERMVAGAAEKVVLSKGIGSFSWMPDSVSGAVSARYLTYLLRDPRQAMVLLMPVIFLGLFSLQSGTLSEMVFAAPLMSAMFMMMPESNGLAYDGMGMTMHVQMGVRGIDDRIGRARVLAVLGAIYMLLIGAVSLVVYNLRDGQYMMIGTVCALCAVGMYLASVGVAEVCSCMFMYPVASLKKPFSSPQGRALSQGFLPFIPMLATGLVMTPTAVTIIVLAVLSGMGFLWIAIPVALVNGLLVLWLGVVLGGRIMDARQLKIVATLNHFAQLQR</sequence>
<keyword evidence="1" id="KW-1133">Transmembrane helix</keyword>
<dbReference type="KEGG" id="baqk:QN215_03410"/>
<feature type="transmembrane region" description="Helical" evidence="1">
    <location>
        <begin position="113"/>
        <end position="140"/>
    </location>
</feature>
<organism evidence="2">
    <name type="scientific">Bifidobacterium aquikefiricola</name>
    <dbReference type="NCBI Taxonomy" id="3059038"/>
    <lineage>
        <taxon>Bacteria</taxon>
        <taxon>Bacillati</taxon>
        <taxon>Actinomycetota</taxon>
        <taxon>Actinomycetes</taxon>
        <taxon>Bifidobacteriales</taxon>
        <taxon>Bifidobacteriaceae</taxon>
        <taxon>Bifidobacterium</taxon>
    </lineage>
</organism>
<feature type="transmembrane region" description="Helical" evidence="1">
    <location>
        <begin position="146"/>
        <end position="166"/>
    </location>
</feature>
<dbReference type="AlphaFoldDB" id="A0AB39U8A1"/>
<evidence type="ECO:0000256" key="1">
    <source>
        <dbReference type="SAM" id="Phobius"/>
    </source>
</evidence>
<feature type="transmembrane region" description="Helical" evidence="1">
    <location>
        <begin position="68"/>
        <end position="92"/>
    </location>
</feature>
<feature type="transmembrane region" description="Helical" evidence="1">
    <location>
        <begin position="468"/>
        <end position="493"/>
    </location>
</feature>
<proteinExistence type="predicted"/>
<feature type="transmembrane region" description="Helical" evidence="1">
    <location>
        <begin position="344"/>
        <end position="366"/>
    </location>
</feature>
<keyword evidence="1" id="KW-0472">Membrane</keyword>
<reference evidence="2" key="1">
    <citation type="submission" date="2023-07" db="EMBL/GenBank/DDBJ databases">
        <title>Bifidobacterium aquikefiriaerophilum sp. nov. and Bifidobacterium eccum sp. nov., isolated from water kefir.</title>
        <authorList>
            <person name="Breselge S."/>
            <person name="Bellassi P."/>
            <person name="Barcenilla C."/>
            <person name="Alvarez-Ordonez A."/>
            <person name="Morelli L."/>
            <person name="Cotter P.D."/>
        </authorList>
    </citation>
    <scope>NUCLEOTIDE SEQUENCE</scope>
    <source>
        <strain evidence="2">WK041_4_12</strain>
    </source>
</reference>
<dbReference type="RefSeq" id="WP_369344715.1">
    <property type="nucleotide sequence ID" value="NZ_CP129674.1"/>
</dbReference>
<dbReference type="EMBL" id="CP129674">
    <property type="protein sequence ID" value="XDS45177.1"/>
    <property type="molecule type" value="Genomic_DNA"/>
</dbReference>
<feature type="transmembrane region" description="Helical" evidence="1">
    <location>
        <begin position="417"/>
        <end position="447"/>
    </location>
</feature>
<keyword evidence="1" id="KW-0812">Transmembrane</keyword>
<gene>
    <name evidence="2" type="ORF">QN215_03410</name>
</gene>
<feature type="transmembrane region" description="Helical" evidence="1">
    <location>
        <begin position="27"/>
        <end position="48"/>
    </location>
</feature>
<feature type="transmembrane region" description="Helical" evidence="1">
    <location>
        <begin position="387"/>
        <end position="411"/>
    </location>
</feature>
<feature type="transmembrane region" description="Helical" evidence="1">
    <location>
        <begin position="499"/>
        <end position="522"/>
    </location>
</feature>
<feature type="transmembrane region" description="Helical" evidence="1">
    <location>
        <begin position="187"/>
        <end position="206"/>
    </location>
</feature>
<name>A0AB39U8A1_9BIFI</name>
<protein>
    <submittedName>
        <fullName evidence="2">ABC transporter permease</fullName>
    </submittedName>
</protein>
<feature type="transmembrane region" description="Helical" evidence="1">
    <location>
        <begin position="246"/>
        <end position="270"/>
    </location>
</feature>
<evidence type="ECO:0000313" key="2">
    <source>
        <dbReference type="EMBL" id="XDS45177.1"/>
    </source>
</evidence>
<feature type="transmembrane region" description="Helical" evidence="1">
    <location>
        <begin position="319"/>
        <end position="338"/>
    </location>
</feature>
<accession>A0AB39U8A1</accession>